<feature type="transmembrane region" description="Helical" evidence="8">
    <location>
        <begin position="368"/>
        <end position="385"/>
    </location>
</feature>
<feature type="transmembrane region" description="Helical" evidence="8">
    <location>
        <begin position="82"/>
        <end position="102"/>
    </location>
</feature>
<evidence type="ECO:0000256" key="7">
    <source>
        <dbReference type="SAM" id="MobiDB-lite"/>
    </source>
</evidence>
<evidence type="ECO:0000256" key="4">
    <source>
        <dbReference type="ARBA" id="ARBA00022692"/>
    </source>
</evidence>
<comment type="subcellular location">
    <subcellularLocation>
        <location evidence="1">Cell membrane</location>
        <topology evidence="1">Multi-pass membrane protein</topology>
    </subcellularLocation>
</comment>
<evidence type="ECO:0000256" key="6">
    <source>
        <dbReference type="ARBA" id="ARBA00023136"/>
    </source>
</evidence>
<accession>A0ABS3UT74</accession>
<dbReference type="SUPFAM" id="SSF103473">
    <property type="entry name" value="MFS general substrate transporter"/>
    <property type="match status" value="1"/>
</dbReference>
<dbReference type="EMBL" id="JAGFNS010000023">
    <property type="protein sequence ID" value="MBO3741775.1"/>
    <property type="molecule type" value="Genomic_DNA"/>
</dbReference>
<dbReference type="Gene3D" id="1.20.1720.10">
    <property type="entry name" value="Multidrug resistance protein D"/>
    <property type="match status" value="1"/>
</dbReference>
<keyword evidence="4 8" id="KW-0812">Transmembrane</keyword>
<feature type="region of interest" description="Disordered" evidence="7">
    <location>
        <begin position="536"/>
        <end position="556"/>
    </location>
</feature>
<feature type="transmembrane region" description="Helical" evidence="8">
    <location>
        <begin position="338"/>
        <end position="356"/>
    </location>
</feature>
<feature type="transmembrane region" description="Helical" evidence="8">
    <location>
        <begin position="199"/>
        <end position="221"/>
    </location>
</feature>
<dbReference type="PRINTS" id="PR01036">
    <property type="entry name" value="TCRTETB"/>
</dbReference>
<feature type="transmembrane region" description="Helical" evidence="8">
    <location>
        <begin position="304"/>
        <end position="326"/>
    </location>
</feature>
<feature type="transmembrane region" description="Helical" evidence="8">
    <location>
        <begin position="138"/>
        <end position="162"/>
    </location>
</feature>
<sequence length="556" mass="57905">MRVIARTPIRSPHHTAIVEGEGKHVTSIPADTAPTAPPRFSHREILATTAGLAIAMLLAMLDNMIVAPALPTILGDLGGLNHLAWVTTGYILASTVATPIWGKLGDLLGRRITFISSIAIFLAGSVLCGMSQNMAELVGFRALQGLGAGGLMVGVMAVLAEIVPPRERGKYQGVMMAVMPAAMIGGPLVGGFITDHLDWRWAFYVNLPLGVIALTVSWFTLAKLPRGTGKARIDWTGSALLTTWITALVLITSWGGTEYDWISPQILGLAALTVAAFLAFVVVERRAAEPIMPLTVFRDRNFTLAGTLSFIVGFAMFGGITFLPQYQQFVQGSSATNSGLLLMPMMIASMVTSLAGGQLISKTGRYRALPIAGTVLMAAGLALFATMGTDTSKTATALYMVVLGLGMGCLMQTTMLIAQNSAPLRDIGAATGAATFLRNMGGSLGVSILGSIYAHTLTASITSNAGPAAAGDAASSTARMTPELLRSLPEAARHLFQQGVTDGVGAVFTWAAIVAAAGLLAALAIRHVPLRGFTAAKDQPQDAGDTATEAKATATV</sequence>
<evidence type="ECO:0000256" key="5">
    <source>
        <dbReference type="ARBA" id="ARBA00022989"/>
    </source>
</evidence>
<dbReference type="PANTHER" id="PTHR23501:SF197">
    <property type="entry name" value="COMD"/>
    <property type="match status" value="1"/>
</dbReference>
<feature type="transmembrane region" description="Helical" evidence="8">
    <location>
        <begin position="114"/>
        <end position="132"/>
    </location>
</feature>
<dbReference type="PANTHER" id="PTHR23501">
    <property type="entry name" value="MAJOR FACILITATOR SUPERFAMILY"/>
    <property type="match status" value="1"/>
</dbReference>
<dbReference type="InterPro" id="IPR020846">
    <property type="entry name" value="MFS_dom"/>
</dbReference>
<evidence type="ECO:0000256" key="1">
    <source>
        <dbReference type="ARBA" id="ARBA00004651"/>
    </source>
</evidence>
<comment type="caution">
    <text evidence="10">The sequence shown here is derived from an EMBL/GenBank/DDBJ whole genome shotgun (WGS) entry which is preliminary data.</text>
</comment>
<keyword evidence="6 8" id="KW-0472">Membrane</keyword>
<feature type="transmembrane region" description="Helical" evidence="8">
    <location>
        <begin position="233"/>
        <end position="255"/>
    </location>
</feature>
<feature type="transmembrane region" description="Helical" evidence="8">
    <location>
        <begin position="503"/>
        <end position="525"/>
    </location>
</feature>
<dbReference type="Proteomes" id="UP000679690">
    <property type="component" value="Unassembled WGS sequence"/>
</dbReference>
<protein>
    <submittedName>
        <fullName evidence="10">MFS transporter</fullName>
    </submittedName>
</protein>
<evidence type="ECO:0000313" key="11">
    <source>
        <dbReference type="Proteomes" id="UP000679690"/>
    </source>
</evidence>
<evidence type="ECO:0000313" key="10">
    <source>
        <dbReference type="EMBL" id="MBO3741775.1"/>
    </source>
</evidence>
<evidence type="ECO:0000256" key="3">
    <source>
        <dbReference type="ARBA" id="ARBA00022475"/>
    </source>
</evidence>
<feature type="transmembrane region" description="Helical" evidence="8">
    <location>
        <begin position="261"/>
        <end position="283"/>
    </location>
</feature>
<reference evidence="10 11" key="1">
    <citation type="submission" date="2021-03" db="EMBL/GenBank/DDBJ databases">
        <title>Actinoplanes flavus sp. nov., a novel actinomycete isolated from Coconut Palm rhizosphere soil.</title>
        <authorList>
            <person name="Luo X."/>
        </authorList>
    </citation>
    <scope>NUCLEOTIDE SEQUENCE [LARGE SCALE GENOMIC DNA]</scope>
    <source>
        <strain evidence="10 11">NEAU-H7</strain>
    </source>
</reference>
<organism evidence="10 11">
    <name type="scientific">Actinoplanes flavus</name>
    <dbReference type="NCBI Taxonomy" id="2820290"/>
    <lineage>
        <taxon>Bacteria</taxon>
        <taxon>Bacillati</taxon>
        <taxon>Actinomycetota</taxon>
        <taxon>Actinomycetes</taxon>
        <taxon>Micromonosporales</taxon>
        <taxon>Micromonosporaceae</taxon>
        <taxon>Actinoplanes</taxon>
    </lineage>
</organism>
<dbReference type="CDD" id="cd17502">
    <property type="entry name" value="MFS_Azr1_MDR_like"/>
    <property type="match status" value="1"/>
</dbReference>
<dbReference type="Gene3D" id="1.20.1250.20">
    <property type="entry name" value="MFS general substrate transporter like domains"/>
    <property type="match status" value="1"/>
</dbReference>
<dbReference type="InterPro" id="IPR004638">
    <property type="entry name" value="EmrB-like"/>
</dbReference>
<name>A0ABS3UT74_9ACTN</name>
<evidence type="ECO:0000256" key="2">
    <source>
        <dbReference type="ARBA" id="ARBA00022448"/>
    </source>
</evidence>
<feature type="transmembrane region" description="Helical" evidence="8">
    <location>
        <begin position="45"/>
        <end position="70"/>
    </location>
</feature>
<feature type="transmembrane region" description="Helical" evidence="8">
    <location>
        <begin position="174"/>
        <end position="193"/>
    </location>
</feature>
<dbReference type="InterPro" id="IPR036259">
    <property type="entry name" value="MFS_trans_sf"/>
</dbReference>
<keyword evidence="5 8" id="KW-1133">Transmembrane helix</keyword>
<dbReference type="Pfam" id="PF07690">
    <property type="entry name" value="MFS_1"/>
    <property type="match status" value="1"/>
</dbReference>
<gene>
    <name evidence="10" type="ORF">J5X75_30125</name>
</gene>
<evidence type="ECO:0000256" key="8">
    <source>
        <dbReference type="SAM" id="Phobius"/>
    </source>
</evidence>
<feature type="domain" description="Major facilitator superfamily (MFS) profile" evidence="9">
    <location>
        <begin position="48"/>
        <end position="529"/>
    </location>
</feature>
<feature type="transmembrane region" description="Helical" evidence="8">
    <location>
        <begin position="397"/>
        <end position="418"/>
    </location>
</feature>
<dbReference type="PROSITE" id="PS50850">
    <property type="entry name" value="MFS"/>
    <property type="match status" value="1"/>
</dbReference>
<evidence type="ECO:0000259" key="9">
    <source>
        <dbReference type="PROSITE" id="PS50850"/>
    </source>
</evidence>
<keyword evidence="11" id="KW-1185">Reference proteome</keyword>
<keyword evidence="3" id="KW-1003">Cell membrane</keyword>
<dbReference type="InterPro" id="IPR011701">
    <property type="entry name" value="MFS"/>
</dbReference>
<dbReference type="NCBIfam" id="TIGR00711">
    <property type="entry name" value="efflux_EmrB"/>
    <property type="match status" value="1"/>
</dbReference>
<keyword evidence="2" id="KW-0813">Transport</keyword>
<proteinExistence type="predicted"/>